<dbReference type="InterPro" id="IPR014854">
    <property type="entry name" value="Nse4_C"/>
</dbReference>
<protein>
    <recommendedName>
        <fullName evidence="7">Non-structural maintenance of chromosomes element 4</fullName>
    </recommendedName>
</protein>
<dbReference type="Proteomes" id="UP001187192">
    <property type="component" value="Unassembled WGS sequence"/>
</dbReference>
<keyword evidence="5 7" id="KW-0234">DNA repair</keyword>
<feature type="domain" description="Non-structural maintenance of chromosome element 4 C-terminal" evidence="8">
    <location>
        <begin position="18"/>
        <end position="99"/>
    </location>
</feature>
<evidence type="ECO:0000259" key="8">
    <source>
        <dbReference type="Pfam" id="PF08743"/>
    </source>
</evidence>
<comment type="similarity">
    <text evidence="2 7">Belongs to the NSE4 family.</text>
</comment>
<evidence type="ECO:0000256" key="7">
    <source>
        <dbReference type="RuleBase" id="RU365071"/>
    </source>
</evidence>
<keyword evidence="3 7" id="KW-0227">DNA damage</keyword>
<sequence>MSAGTHPIGGRHGDNMWAVENLFAVSFLAKDGRVDITVEANGSHLVCKFTFSFSSLLLYVNDTKLIRRCSAPFSAPKNAPSRKVNNNHFVFRFDFKDWKVKFSDNEGCVPVGEELMPHRSMSIATNVEAASADIPMAMPIRKVSRNRGHKISIAQEYPQGCFDAAMRLLPFVAVASPN</sequence>
<dbReference type="InterPro" id="IPR027786">
    <property type="entry name" value="Nse4/EID"/>
</dbReference>
<evidence type="ECO:0000256" key="2">
    <source>
        <dbReference type="ARBA" id="ARBA00008997"/>
    </source>
</evidence>
<evidence type="ECO:0000256" key="1">
    <source>
        <dbReference type="ARBA" id="ARBA00004123"/>
    </source>
</evidence>
<accession>A0AA88CRI2</accession>
<dbReference type="GO" id="GO:0006310">
    <property type="term" value="P:DNA recombination"/>
    <property type="evidence" value="ECO:0007669"/>
    <property type="project" value="UniProtKB-UniRule"/>
</dbReference>
<evidence type="ECO:0000256" key="4">
    <source>
        <dbReference type="ARBA" id="ARBA00023172"/>
    </source>
</evidence>
<comment type="subunit">
    <text evidence="7">Component of the SMC5-SMC6 complex.</text>
</comment>
<comment type="subcellular location">
    <subcellularLocation>
        <location evidence="1 7">Nucleus</location>
    </subcellularLocation>
</comment>
<reference evidence="9" key="1">
    <citation type="submission" date="2023-07" db="EMBL/GenBank/DDBJ databases">
        <title>draft genome sequence of fig (Ficus carica).</title>
        <authorList>
            <person name="Takahashi T."/>
            <person name="Nishimura K."/>
        </authorList>
    </citation>
    <scope>NUCLEOTIDE SEQUENCE</scope>
</reference>
<dbReference type="PANTHER" id="PTHR16140:SF0">
    <property type="entry name" value="NON-STRUCTURAL MAINTENANCE OF CHROMOSOMES ELEMENT 4"/>
    <property type="match status" value="1"/>
</dbReference>
<comment type="caution">
    <text evidence="9">The sequence shown here is derived from an EMBL/GenBank/DDBJ whole genome shotgun (WGS) entry which is preliminary data.</text>
</comment>
<dbReference type="AlphaFoldDB" id="A0AA88CRI2"/>
<evidence type="ECO:0000256" key="3">
    <source>
        <dbReference type="ARBA" id="ARBA00022763"/>
    </source>
</evidence>
<keyword evidence="10" id="KW-1185">Reference proteome</keyword>
<dbReference type="GO" id="GO:0006281">
    <property type="term" value="P:DNA repair"/>
    <property type="evidence" value="ECO:0007669"/>
    <property type="project" value="UniProtKB-UniRule"/>
</dbReference>
<gene>
    <name evidence="9" type="ORF">TIFTF001_001369</name>
</gene>
<dbReference type="PANTHER" id="PTHR16140">
    <property type="entry name" value="NON-STRUCTURAL MAINTENANCE OF CHROMOSOMES ELEMENT 4"/>
    <property type="match status" value="1"/>
</dbReference>
<dbReference type="Pfam" id="PF08743">
    <property type="entry name" value="Nse4_C"/>
    <property type="match status" value="1"/>
</dbReference>
<evidence type="ECO:0000313" key="10">
    <source>
        <dbReference type="Proteomes" id="UP001187192"/>
    </source>
</evidence>
<dbReference type="GO" id="GO:0005634">
    <property type="term" value="C:nucleus"/>
    <property type="evidence" value="ECO:0007669"/>
    <property type="project" value="UniProtKB-SubCell"/>
</dbReference>
<dbReference type="EMBL" id="BTGU01000001">
    <property type="protein sequence ID" value="GMN26622.1"/>
    <property type="molecule type" value="Genomic_DNA"/>
</dbReference>
<dbReference type="GO" id="GO:0030915">
    <property type="term" value="C:Smc5-Smc6 complex"/>
    <property type="evidence" value="ECO:0007669"/>
    <property type="project" value="UniProtKB-UniRule"/>
</dbReference>
<comment type="function">
    <text evidence="7">Component of the SMC5-SMC6 complex, that promotes sister chromatid alignment after DNA damage and facilitates double-stranded DNA breaks (DSBs) repair via homologous recombination between sister chromatids.</text>
</comment>
<keyword evidence="6 7" id="KW-0539">Nucleus</keyword>
<organism evidence="9 10">
    <name type="scientific">Ficus carica</name>
    <name type="common">Common fig</name>
    <dbReference type="NCBI Taxonomy" id="3494"/>
    <lineage>
        <taxon>Eukaryota</taxon>
        <taxon>Viridiplantae</taxon>
        <taxon>Streptophyta</taxon>
        <taxon>Embryophyta</taxon>
        <taxon>Tracheophyta</taxon>
        <taxon>Spermatophyta</taxon>
        <taxon>Magnoliopsida</taxon>
        <taxon>eudicotyledons</taxon>
        <taxon>Gunneridae</taxon>
        <taxon>Pentapetalae</taxon>
        <taxon>rosids</taxon>
        <taxon>fabids</taxon>
        <taxon>Rosales</taxon>
        <taxon>Moraceae</taxon>
        <taxon>Ficeae</taxon>
        <taxon>Ficus</taxon>
    </lineage>
</organism>
<name>A0AA88CRI2_FICCA</name>
<keyword evidence="4 7" id="KW-0233">DNA recombination</keyword>
<evidence type="ECO:0000256" key="5">
    <source>
        <dbReference type="ARBA" id="ARBA00023204"/>
    </source>
</evidence>
<evidence type="ECO:0000256" key="6">
    <source>
        <dbReference type="ARBA" id="ARBA00023242"/>
    </source>
</evidence>
<proteinExistence type="inferred from homology"/>
<evidence type="ECO:0000313" key="9">
    <source>
        <dbReference type="EMBL" id="GMN26622.1"/>
    </source>
</evidence>